<name>A0A3R7A705_9STRA</name>
<dbReference type="PANTHER" id="PTHR37558">
    <property type="entry name" value="HTH CENPB-TYPE DOMAIN-CONTAINING PROTEIN"/>
    <property type="match status" value="1"/>
</dbReference>
<organism evidence="3 4">
    <name type="scientific">Aphanomyces invadans</name>
    <dbReference type="NCBI Taxonomy" id="157072"/>
    <lineage>
        <taxon>Eukaryota</taxon>
        <taxon>Sar</taxon>
        <taxon>Stramenopiles</taxon>
        <taxon>Oomycota</taxon>
        <taxon>Saprolegniomycetes</taxon>
        <taxon>Saprolegniales</taxon>
        <taxon>Verrucalvaceae</taxon>
        <taxon>Aphanomyces</taxon>
    </lineage>
</organism>
<evidence type="ECO:0000313" key="4">
    <source>
        <dbReference type="Proteomes" id="UP000285060"/>
    </source>
</evidence>
<protein>
    <recommendedName>
        <fullName evidence="5">Myb-like domain-containing protein</fullName>
    </recommendedName>
</protein>
<dbReference type="Proteomes" id="UP000285060">
    <property type="component" value="Unassembled WGS sequence"/>
</dbReference>
<feature type="region of interest" description="Disordered" evidence="2">
    <location>
        <begin position="137"/>
        <end position="156"/>
    </location>
</feature>
<evidence type="ECO:0000256" key="2">
    <source>
        <dbReference type="SAM" id="MobiDB-lite"/>
    </source>
</evidence>
<reference evidence="3 4" key="1">
    <citation type="submission" date="2018-08" db="EMBL/GenBank/DDBJ databases">
        <title>Aphanomyces genome sequencing and annotation.</title>
        <authorList>
            <person name="Minardi D."/>
            <person name="Oidtmann B."/>
            <person name="Van Der Giezen M."/>
            <person name="Studholme D.J."/>
        </authorList>
    </citation>
    <scope>NUCLEOTIDE SEQUENCE [LARGE SCALE GENOMIC DNA]</scope>
    <source>
        <strain evidence="3 4">NJM0002</strain>
    </source>
</reference>
<dbReference type="VEuPathDB" id="FungiDB:H310_03385"/>
<evidence type="ECO:0000256" key="1">
    <source>
        <dbReference type="SAM" id="Coils"/>
    </source>
</evidence>
<proteinExistence type="predicted"/>
<comment type="caution">
    <text evidence="3">The sequence shown here is derived from an EMBL/GenBank/DDBJ whole genome shotgun (WGS) entry which is preliminary data.</text>
</comment>
<evidence type="ECO:0008006" key="5">
    <source>
        <dbReference type="Google" id="ProtNLM"/>
    </source>
</evidence>
<accession>A0A3R7A705</accession>
<gene>
    <name evidence="3" type="ORF">DYB32_006315</name>
</gene>
<feature type="coiled-coil region" evidence="1">
    <location>
        <begin position="90"/>
        <end position="124"/>
    </location>
</feature>
<keyword evidence="4" id="KW-1185">Reference proteome</keyword>
<dbReference type="EMBL" id="QUSY01000656">
    <property type="protein sequence ID" value="RHY28038.1"/>
    <property type="molecule type" value="Genomic_DNA"/>
</dbReference>
<sequence length="223" mass="25354">MPPKSKRRNFSEEEDVLLLRQVASEMPFLARHGLIMDKWTAVAHALASSDEFGRPDFDGKKASNRFSALIEAHKKKKNEFARASGVAEDMTEKDALMDDLIAAYDDAKEEARRAIESKQALEQNESMGAFVREEAMTSLGKRKKGDDDSGGTAGGGKMMKAMIMLHEQSNAELDFLREMFHREMEEREKDRMILAEQIRQQHESTLKQQESMLNLMNSLINKL</sequence>
<dbReference type="PANTHER" id="PTHR37558:SF1">
    <property type="entry name" value="HTH CENPB-TYPE DOMAIN-CONTAINING PROTEIN"/>
    <property type="match status" value="1"/>
</dbReference>
<keyword evidence="1" id="KW-0175">Coiled coil</keyword>
<dbReference type="AlphaFoldDB" id="A0A3R7A705"/>
<evidence type="ECO:0000313" key="3">
    <source>
        <dbReference type="EMBL" id="RHY28038.1"/>
    </source>
</evidence>